<evidence type="ECO:0000313" key="3">
    <source>
        <dbReference type="Proteomes" id="UP000236343"/>
    </source>
</evidence>
<feature type="region of interest" description="Disordered" evidence="1">
    <location>
        <begin position="77"/>
        <end position="97"/>
    </location>
</feature>
<comment type="caution">
    <text evidence="2">The sequence shown here is derived from an EMBL/GenBank/DDBJ whole genome shotgun (WGS) entry which is preliminary data.</text>
</comment>
<dbReference type="Proteomes" id="UP000236343">
    <property type="component" value="Unassembled WGS sequence"/>
</dbReference>
<dbReference type="AlphaFoldDB" id="A0A2G8XTN5"/>
<name>A0A2G8XTN5_TOXGO</name>
<gene>
    <name evidence="2" type="ORF">TGCOUG_312120</name>
</gene>
<evidence type="ECO:0000256" key="1">
    <source>
        <dbReference type="SAM" id="MobiDB-lite"/>
    </source>
</evidence>
<accession>A0A2G8XTN5</accession>
<reference evidence="2 3" key="1">
    <citation type="journal article" date="2016" name="Nat. Commun.">
        <title>Local admixture of amplified and diversified secreted pathogenesis determinants shapes mosaic Toxoplasma gondii genomes.</title>
        <authorList>
            <person name="Lorenzi H."/>
            <person name="Khan A."/>
            <person name="Behnke M.S."/>
            <person name="Namasivayam S."/>
            <person name="Swapna L.S."/>
            <person name="Hadjithomas M."/>
            <person name="Karamycheva S."/>
            <person name="Pinney D."/>
            <person name="Brunk B.P."/>
            <person name="Ajioka J.W."/>
            <person name="Ajzenberg D."/>
            <person name="Boothroyd J.C."/>
            <person name="Boyle J.P."/>
            <person name="Darde M.L."/>
            <person name="Diaz-Miranda M.A."/>
            <person name="Dubey J.P."/>
            <person name="Fritz H.M."/>
            <person name="Gennari S.M."/>
            <person name="Gregory B.D."/>
            <person name="Kim K."/>
            <person name="Saeij J.P."/>
            <person name="Su C."/>
            <person name="White M.W."/>
            <person name="Zhu X.Q."/>
            <person name="Howe D.K."/>
            <person name="Rosenthal B.M."/>
            <person name="Grigg M.E."/>
            <person name="Parkinson J."/>
            <person name="Liu L."/>
            <person name="Kissinger J.C."/>
            <person name="Roos D.S."/>
            <person name="Sibley L.D."/>
        </authorList>
    </citation>
    <scope>NUCLEOTIDE SEQUENCE [LARGE SCALE GENOMIC DNA]</scope>
    <source>
        <strain evidence="2 3">COUG</strain>
    </source>
</reference>
<protein>
    <submittedName>
        <fullName evidence="2">Uncharacterized protein</fullName>
    </submittedName>
</protein>
<evidence type="ECO:0000313" key="2">
    <source>
        <dbReference type="EMBL" id="PIL98389.1"/>
    </source>
</evidence>
<proteinExistence type="predicted"/>
<feature type="region of interest" description="Disordered" evidence="1">
    <location>
        <begin position="132"/>
        <end position="157"/>
    </location>
</feature>
<dbReference type="VEuPathDB" id="ToxoDB:TGCOUG_312120"/>
<dbReference type="EMBL" id="AGQR02002781">
    <property type="protein sequence ID" value="PIL98389.1"/>
    <property type="molecule type" value="Genomic_DNA"/>
</dbReference>
<sequence length="220" mass="23962">MSCRNGRKRRAGPRFRVGQQDAKFHAKPRLLLGRQTCTATVRVSCQEHILCCAGVSSEGISKGSTETTRGRYATRTTGAATAHMGERRTQGDSTGGGGEVDFPRPAAFAVSGFSTELSKFVFPALRSDRQRNADTRGRFHEESVATEHTENRPAENRRSAPMFLSIPSPPRADFSLFPPRAIGFSSQASMAGITIVQVEYTASSWSAPQHALGFISKHIF</sequence>
<organism evidence="2 3">
    <name type="scientific">Toxoplasma gondii COUG</name>
    <dbReference type="NCBI Taxonomy" id="1074873"/>
    <lineage>
        <taxon>Eukaryota</taxon>
        <taxon>Sar</taxon>
        <taxon>Alveolata</taxon>
        <taxon>Apicomplexa</taxon>
        <taxon>Conoidasida</taxon>
        <taxon>Coccidia</taxon>
        <taxon>Eucoccidiorida</taxon>
        <taxon>Eimeriorina</taxon>
        <taxon>Sarcocystidae</taxon>
        <taxon>Toxoplasma</taxon>
    </lineage>
</organism>